<accession>A0A6J7W7B1</accession>
<reference evidence="1" key="1">
    <citation type="submission" date="2020-05" db="EMBL/GenBank/DDBJ databases">
        <authorList>
            <person name="Chiriac C."/>
            <person name="Salcher M."/>
            <person name="Ghai R."/>
            <person name="Kavagutti S V."/>
        </authorList>
    </citation>
    <scope>NUCLEOTIDE SEQUENCE</scope>
</reference>
<name>A0A6J7W7B1_9ZZZZ</name>
<protein>
    <submittedName>
        <fullName evidence="1">Unannotated protein</fullName>
    </submittedName>
</protein>
<dbReference type="AlphaFoldDB" id="A0A6J7W7B1"/>
<gene>
    <name evidence="1" type="ORF">UFOPK4444_01107</name>
</gene>
<organism evidence="1">
    <name type="scientific">freshwater metagenome</name>
    <dbReference type="NCBI Taxonomy" id="449393"/>
    <lineage>
        <taxon>unclassified sequences</taxon>
        <taxon>metagenomes</taxon>
        <taxon>ecological metagenomes</taxon>
    </lineage>
</organism>
<sequence length="48" mass="5183">MVDSIAFSFTVGSAPGNAKQTGQVCVFGWPPNIVLQPQNILDWVFNST</sequence>
<evidence type="ECO:0000313" key="1">
    <source>
        <dbReference type="EMBL" id="CAB5158075.1"/>
    </source>
</evidence>
<proteinExistence type="predicted"/>
<dbReference type="EMBL" id="CAFBRZ010000071">
    <property type="protein sequence ID" value="CAB5158075.1"/>
    <property type="molecule type" value="Genomic_DNA"/>
</dbReference>